<dbReference type="EMBL" id="QKKF02007017">
    <property type="protein sequence ID" value="RZF46178.1"/>
    <property type="molecule type" value="Genomic_DNA"/>
</dbReference>
<accession>A0A482XLK2</accession>
<evidence type="ECO:0000313" key="2">
    <source>
        <dbReference type="EMBL" id="RZF46178.1"/>
    </source>
</evidence>
<proteinExistence type="predicted"/>
<organism evidence="2 3">
    <name type="scientific">Laodelphax striatellus</name>
    <name type="common">Small brown planthopper</name>
    <name type="synonym">Delphax striatella</name>
    <dbReference type="NCBI Taxonomy" id="195883"/>
    <lineage>
        <taxon>Eukaryota</taxon>
        <taxon>Metazoa</taxon>
        <taxon>Ecdysozoa</taxon>
        <taxon>Arthropoda</taxon>
        <taxon>Hexapoda</taxon>
        <taxon>Insecta</taxon>
        <taxon>Pterygota</taxon>
        <taxon>Neoptera</taxon>
        <taxon>Paraneoptera</taxon>
        <taxon>Hemiptera</taxon>
        <taxon>Auchenorrhyncha</taxon>
        <taxon>Fulgoroidea</taxon>
        <taxon>Delphacidae</taxon>
        <taxon>Criomorphinae</taxon>
        <taxon>Laodelphax</taxon>
    </lineage>
</organism>
<gene>
    <name evidence="2" type="ORF">LSTR_LSTR016685</name>
</gene>
<dbReference type="AlphaFoldDB" id="A0A482XLK2"/>
<name>A0A482XLK2_LAOST</name>
<protein>
    <submittedName>
        <fullName evidence="2">Uncharacterized protein</fullName>
    </submittedName>
</protein>
<keyword evidence="3" id="KW-1185">Reference proteome</keyword>
<comment type="caution">
    <text evidence="2">The sequence shown here is derived from an EMBL/GenBank/DDBJ whole genome shotgun (WGS) entry which is preliminary data.</text>
</comment>
<reference evidence="2 3" key="1">
    <citation type="journal article" date="2017" name="Gigascience">
        <title>Genome sequence of the small brown planthopper, Laodelphax striatellus.</title>
        <authorList>
            <person name="Zhu J."/>
            <person name="Jiang F."/>
            <person name="Wang X."/>
            <person name="Yang P."/>
            <person name="Bao Y."/>
            <person name="Zhao W."/>
            <person name="Wang W."/>
            <person name="Lu H."/>
            <person name="Wang Q."/>
            <person name="Cui N."/>
            <person name="Li J."/>
            <person name="Chen X."/>
            <person name="Luo L."/>
            <person name="Yu J."/>
            <person name="Kang L."/>
            <person name="Cui F."/>
        </authorList>
    </citation>
    <scope>NUCLEOTIDE SEQUENCE [LARGE SCALE GENOMIC DNA]</scope>
    <source>
        <strain evidence="2">Lst14</strain>
    </source>
</reference>
<feature type="region of interest" description="Disordered" evidence="1">
    <location>
        <begin position="1"/>
        <end position="29"/>
    </location>
</feature>
<evidence type="ECO:0000313" key="3">
    <source>
        <dbReference type="Proteomes" id="UP000291343"/>
    </source>
</evidence>
<evidence type="ECO:0000256" key="1">
    <source>
        <dbReference type="SAM" id="MobiDB-lite"/>
    </source>
</evidence>
<feature type="compositionally biased region" description="Basic and acidic residues" evidence="1">
    <location>
        <begin position="1"/>
        <end position="10"/>
    </location>
</feature>
<dbReference type="InParanoid" id="A0A482XLK2"/>
<dbReference type="Proteomes" id="UP000291343">
    <property type="component" value="Unassembled WGS sequence"/>
</dbReference>
<feature type="compositionally biased region" description="Basic and acidic residues" evidence="1">
    <location>
        <begin position="17"/>
        <end position="29"/>
    </location>
</feature>
<sequence>MQQEDNKEADAVAVEDYDSKHANDQHNETMKRLKALTANDDTREIRLGDPNKEILGVDTKKKLQSPRRTVPKTYPDESTLISKFSPTFSHALLVWNSFFCGVGS</sequence>